<proteinExistence type="predicted"/>
<sequence>MSLKGADVKGMRQIASFLKRAADIAENVLNVAQRILDALSMAGPWAQSFKAYLRTLIAFMRKVIAALKKFTEILTANAQEQADASTRPVASGGGSAQGGSPAAAPKQDALGKLTSTLEKINKLGEELGKFQKLFQQSEQAPQVQNTPQAPTPPSLDTTPTAPRPTVAGLPDAIAPTVGTDPPVERPIEVAGGGTLGGSPDGSASPRSSGGPDGSASPRLSGGGGGGLANSAPPPVDEAGDLGELQVARTTLGPHGAILAASGAELEQRADGMPVSAAASRTALPTAAAVLGASAVLAGGGRLAMQVRANRADAGNEQTVQLGRATLPS</sequence>
<reference evidence="2 3" key="1">
    <citation type="submission" date="2020-01" db="EMBL/GenBank/DDBJ databases">
        <title>Kibdelosporangium persica a novel Actinomycetes from a hot desert in Iran.</title>
        <authorList>
            <person name="Safaei N."/>
            <person name="Zaburannyi N."/>
            <person name="Mueller R."/>
            <person name="Wink J."/>
        </authorList>
    </citation>
    <scope>NUCLEOTIDE SEQUENCE [LARGE SCALE GENOMIC DNA]</scope>
    <source>
        <strain evidence="2 3">4NS15</strain>
    </source>
</reference>
<feature type="region of interest" description="Disordered" evidence="1">
    <location>
        <begin position="136"/>
        <end position="239"/>
    </location>
</feature>
<feature type="compositionally biased region" description="Polar residues" evidence="1">
    <location>
        <begin position="136"/>
        <end position="160"/>
    </location>
</feature>
<comment type="caution">
    <text evidence="2">The sequence shown here is derived from an EMBL/GenBank/DDBJ whole genome shotgun (WGS) entry which is preliminary data.</text>
</comment>
<dbReference type="RefSeq" id="WP_173138236.1">
    <property type="nucleotide sequence ID" value="NZ_CBCSGW010000068.1"/>
</dbReference>
<organism evidence="2 3">
    <name type="scientific">Kibdelosporangium persicum</name>
    <dbReference type="NCBI Taxonomy" id="2698649"/>
    <lineage>
        <taxon>Bacteria</taxon>
        <taxon>Bacillati</taxon>
        <taxon>Actinomycetota</taxon>
        <taxon>Actinomycetes</taxon>
        <taxon>Pseudonocardiales</taxon>
        <taxon>Pseudonocardiaceae</taxon>
        <taxon>Kibdelosporangium</taxon>
    </lineage>
</organism>
<feature type="compositionally biased region" description="Gly residues" evidence="1">
    <location>
        <begin position="190"/>
        <end position="199"/>
    </location>
</feature>
<evidence type="ECO:0000313" key="3">
    <source>
        <dbReference type="Proteomes" id="UP000763557"/>
    </source>
</evidence>
<evidence type="ECO:0000313" key="2">
    <source>
        <dbReference type="EMBL" id="NRN68744.1"/>
    </source>
</evidence>
<keyword evidence="3" id="KW-1185">Reference proteome</keyword>
<name>A0ABX2FC83_9PSEU</name>
<accession>A0ABX2FC83</accession>
<feature type="region of interest" description="Disordered" evidence="1">
    <location>
        <begin position="79"/>
        <end position="106"/>
    </location>
</feature>
<evidence type="ECO:0008006" key="4">
    <source>
        <dbReference type="Google" id="ProtNLM"/>
    </source>
</evidence>
<dbReference type="EMBL" id="JAAATY010000022">
    <property type="protein sequence ID" value="NRN68744.1"/>
    <property type="molecule type" value="Genomic_DNA"/>
</dbReference>
<dbReference type="Proteomes" id="UP000763557">
    <property type="component" value="Unassembled WGS sequence"/>
</dbReference>
<gene>
    <name evidence="2" type="ORF">GC106_59910</name>
</gene>
<evidence type="ECO:0000256" key="1">
    <source>
        <dbReference type="SAM" id="MobiDB-lite"/>
    </source>
</evidence>
<protein>
    <recommendedName>
        <fullName evidence="4">Proteins of 100 residues with WXG</fullName>
    </recommendedName>
</protein>